<organism evidence="2">
    <name type="scientific">Dissoconium aciculare CBS 342.82</name>
    <dbReference type="NCBI Taxonomy" id="1314786"/>
    <lineage>
        <taxon>Eukaryota</taxon>
        <taxon>Fungi</taxon>
        <taxon>Dikarya</taxon>
        <taxon>Ascomycota</taxon>
        <taxon>Pezizomycotina</taxon>
        <taxon>Dothideomycetes</taxon>
        <taxon>Dothideomycetidae</taxon>
        <taxon>Mycosphaerellales</taxon>
        <taxon>Dissoconiaceae</taxon>
        <taxon>Dissoconium</taxon>
    </lineage>
</organism>
<evidence type="ECO:0000313" key="2">
    <source>
        <dbReference type="RefSeq" id="XP_033464513.1"/>
    </source>
</evidence>
<proteinExistence type="predicted"/>
<protein>
    <submittedName>
        <fullName evidence="2">Uncharacterized protein</fullName>
    </submittedName>
</protein>
<name>A0A6J3MKI8_9PEZI</name>
<keyword evidence="1" id="KW-1185">Reference proteome</keyword>
<dbReference type="GeneID" id="54357218"/>
<reference evidence="2" key="3">
    <citation type="submission" date="2025-08" db="UniProtKB">
        <authorList>
            <consortium name="RefSeq"/>
        </authorList>
    </citation>
    <scope>IDENTIFICATION</scope>
    <source>
        <strain evidence="2">CBS 342.82</strain>
    </source>
</reference>
<sequence length="114" mass="12528">MTCFPLGLPYICSWSSPTFHAAASESASSASRQTKLSAFRQLLTRGTCWSPARNTPKRTGHERSCMHPLPQPSAWTTLSLPSILPRPRLPPAHTPPAPCCTLLYTRPPFLARSL</sequence>
<evidence type="ECO:0000313" key="1">
    <source>
        <dbReference type="Proteomes" id="UP000504637"/>
    </source>
</evidence>
<dbReference type="Proteomes" id="UP000504637">
    <property type="component" value="Unplaced"/>
</dbReference>
<accession>A0A6J3MKI8</accession>
<reference evidence="2" key="2">
    <citation type="submission" date="2020-04" db="EMBL/GenBank/DDBJ databases">
        <authorList>
            <consortium name="NCBI Genome Project"/>
        </authorList>
    </citation>
    <scope>NUCLEOTIDE SEQUENCE</scope>
    <source>
        <strain evidence="2">CBS 342.82</strain>
    </source>
</reference>
<dbReference type="RefSeq" id="XP_033464513.1">
    <property type="nucleotide sequence ID" value="XM_033599419.1"/>
</dbReference>
<reference evidence="2" key="1">
    <citation type="submission" date="2020-01" db="EMBL/GenBank/DDBJ databases">
        <authorList>
            <consortium name="DOE Joint Genome Institute"/>
            <person name="Haridas S."/>
            <person name="Albert R."/>
            <person name="Binder M."/>
            <person name="Bloem J."/>
            <person name="Labutti K."/>
            <person name="Salamov A."/>
            <person name="Andreopoulos B."/>
            <person name="Baker S.E."/>
            <person name="Barry K."/>
            <person name="Bills G."/>
            <person name="Bluhm B.H."/>
            <person name="Cannon C."/>
            <person name="Castanera R."/>
            <person name="Culley D.E."/>
            <person name="Daum C."/>
            <person name="Ezra D."/>
            <person name="Gonzalez J.B."/>
            <person name="Henrissat B."/>
            <person name="Kuo A."/>
            <person name="Liang C."/>
            <person name="Lipzen A."/>
            <person name="Lutzoni F."/>
            <person name="Magnuson J."/>
            <person name="Mondo S."/>
            <person name="Nolan M."/>
            <person name="Ohm R."/>
            <person name="Pangilinan J."/>
            <person name="Park H.-J."/>
            <person name="Ramirez L."/>
            <person name="Alfaro M."/>
            <person name="Sun H."/>
            <person name="Tritt A."/>
            <person name="Yoshinaga Y."/>
            <person name="Zwiers L.-H."/>
            <person name="Turgeon B.G."/>
            <person name="Goodwin S.B."/>
            <person name="Spatafora J.W."/>
            <person name="Crous P.W."/>
            <person name="Grigoriev I.V."/>
        </authorList>
    </citation>
    <scope>NUCLEOTIDE SEQUENCE</scope>
    <source>
        <strain evidence="2">CBS 342.82</strain>
    </source>
</reference>
<dbReference type="AlphaFoldDB" id="A0A6J3MKI8"/>
<gene>
    <name evidence="2" type="ORF">K489DRAFT_17720</name>
</gene>